<dbReference type="Gene3D" id="3.30.1120.90">
    <property type="entry name" value="Nucleosome assembly protein"/>
    <property type="match status" value="1"/>
</dbReference>
<gene>
    <name evidence="4" type="ORF">H072_6390</name>
</gene>
<dbReference type="EMBL" id="AQGS01000443">
    <property type="protein sequence ID" value="EPS39846.1"/>
    <property type="molecule type" value="Genomic_DNA"/>
</dbReference>
<comment type="similarity">
    <text evidence="1 2">Belongs to the nucleosome assembly protein (NAP) family.</text>
</comment>
<evidence type="ECO:0000256" key="1">
    <source>
        <dbReference type="ARBA" id="ARBA00009947"/>
    </source>
</evidence>
<dbReference type="OMA" id="RFTFEFK"/>
<keyword evidence="5" id="KW-1185">Reference proteome</keyword>
<reference evidence="4 5" key="1">
    <citation type="journal article" date="2013" name="PLoS Genet.">
        <title>Genomic mechanisms accounting for the adaptation to parasitism in nematode-trapping fungi.</title>
        <authorList>
            <person name="Meerupati T."/>
            <person name="Andersson K.M."/>
            <person name="Friman E."/>
            <person name="Kumar D."/>
            <person name="Tunlid A."/>
            <person name="Ahren D."/>
        </authorList>
    </citation>
    <scope>NUCLEOTIDE SEQUENCE [LARGE SCALE GENOMIC DNA]</scope>
    <source>
        <strain evidence="4 5">CBS 200.50</strain>
    </source>
</reference>
<protein>
    <submittedName>
        <fullName evidence="4">Uncharacterized protein</fullName>
    </submittedName>
</protein>
<dbReference type="SUPFAM" id="SSF143113">
    <property type="entry name" value="NAP-like"/>
    <property type="match status" value="1"/>
</dbReference>
<feature type="region of interest" description="Disordered" evidence="3">
    <location>
        <begin position="239"/>
        <end position="262"/>
    </location>
</feature>
<reference evidence="5" key="2">
    <citation type="submission" date="2013-04" db="EMBL/GenBank/DDBJ databases">
        <title>Genomic mechanisms accounting for the adaptation to parasitism in nematode-trapping fungi.</title>
        <authorList>
            <person name="Ahren D.G."/>
        </authorList>
    </citation>
    <scope>NUCLEOTIDE SEQUENCE [LARGE SCALE GENOMIC DNA]</scope>
    <source>
        <strain evidence="5">CBS 200.50</strain>
    </source>
</reference>
<dbReference type="InterPro" id="IPR037231">
    <property type="entry name" value="NAP-like_sf"/>
</dbReference>
<evidence type="ECO:0000313" key="4">
    <source>
        <dbReference type="EMBL" id="EPS39846.1"/>
    </source>
</evidence>
<feature type="region of interest" description="Disordered" evidence="3">
    <location>
        <begin position="189"/>
        <end position="219"/>
    </location>
</feature>
<comment type="caution">
    <text evidence="4">The sequence shown here is derived from an EMBL/GenBank/DDBJ whole genome shotgun (WGS) entry which is preliminary data.</text>
</comment>
<feature type="region of interest" description="Disordered" evidence="3">
    <location>
        <begin position="314"/>
        <end position="353"/>
    </location>
</feature>
<evidence type="ECO:0000256" key="2">
    <source>
        <dbReference type="RuleBase" id="RU003876"/>
    </source>
</evidence>
<dbReference type="Pfam" id="PF00956">
    <property type="entry name" value="NAP"/>
    <property type="match status" value="1"/>
</dbReference>
<dbReference type="HOGENOM" id="CLU_038163_0_0_1"/>
<name>S8AFE3_DACHA</name>
<proteinExistence type="inferred from homology"/>
<feature type="compositionally biased region" description="Acidic residues" evidence="3">
    <location>
        <begin position="242"/>
        <end position="259"/>
    </location>
</feature>
<dbReference type="STRING" id="1284197.S8AFE3"/>
<dbReference type="AlphaFoldDB" id="S8AFE3"/>
<dbReference type="GO" id="GO:0006334">
    <property type="term" value="P:nucleosome assembly"/>
    <property type="evidence" value="ECO:0007669"/>
    <property type="project" value="InterPro"/>
</dbReference>
<dbReference type="OrthoDB" id="19419at2759"/>
<dbReference type="PANTHER" id="PTHR11875">
    <property type="entry name" value="TESTIS-SPECIFIC Y-ENCODED PROTEIN"/>
    <property type="match status" value="1"/>
</dbReference>
<feature type="compositionally biased region" description="Basic and acidic residues" evidence="3">
    <location>
        <begin position="210"/>
        <end position="219"/>
    </location>
</feature>
<dbReference type="eggNOG" id="KOG1508">
    <property type="taxonomic scope" value="Eukaryota"/>
</dbReference>
<evidence type="ECO:0000313" key="5">
    <source>
        <dbReference type="Proteomes" id="UP000015100"/>
    </source>
</evidence>
<organism evidence="4 5">
    <name type="scientific">Dactylellina haptotyla (strain CBS 200.50)</name>
    <name type="common">Nematode-trapping fungus</name>
    <name type="synonym">Monacrosporium haptotylum</name>
    <dbReference type="NCBI Taxonomy" id="1284197"/>
    <lineage>
        <taxon>Eukaryota</taxon>
        <taxon>Fungi</taxon>
        <taxon>Dikarya</taxon>
        <taxon>Ascomycota</taxon>
        <taxon>Pezizomycotina</taxon>
        <taxon>Orbiliomycetes</taxon>
        <taxon>Orbiliales</taxon>
        <taxon>Orbiliaceae</taxon>
        <taxon>Dactylellina</taxon>
    </lineage>
</organism>
<evidence type="ECO:0000256" key="3">
    <source>
        <dbReference type="SAM" id="MobiDB-lite"/>
    </source>
</evidence>
<dbReference type="InterPro" id="IPR002164">
    <property type="entry name" value="NAP_family"/>
</dbReference>
<dbReference type="GO" id="GO:0005634">
    <property type="term" value="C:nucleus"/>
    <property type="evidence" value="ECO:0007669"/>
    <property type="project" value="InterPro"/>
</dbReference>
<sequence length="353" mass="39247">MSAESSPEPPQLVTDAAAIASILDARHTEAFGALGDLELEFEKAEVEVLKFQIETTQPLYARRNTLTTSIPSFWPTVFDSCPDFDQHVAPQDVSAISTIKSLNIVRPNPIKEPRDFIVEIGFDSENNEWFEDEIIRKRFWWKTVEGAWSGLVSEPVEIKWKEGADLSNGETGRVYAEWKAKKDGESTAVVATDKGKGKGKGKGASNGDANGKKKSLEERLSGGQPSFFTWFSWVGKGTDYDGTQDEDEDEDDEDEDDGDLFNHGDELALTLADDIYPNAIKYFLESLTGDQDSDDEMSVSELDSDEEIVVIGGEEYDSEEENIGGSSRIKRADITLESDDEDESSARRKRVKK</sequence>
<accession>S8AFE3</accession>
<dbReference type="Proteomes" id="UP000015100">
    <property type="component" value="Unassembled WGS sequence"/>
</dbReference>